<dbReference type="InterPro" id="IPR036412">
    <property type="entry name" value="HAD-like_sf"/>
</dbReference>
<keyword evidence="2" id="KW-1185">Reference proteome</keyword>
<dbReference type="NCBIfam" id="TIGR01484">
    <property type="entry name" value="HAD-SF-IIB"/>
    <property type="match status" value="1"/>
</dbReference>
<dbReference type="GO" id="GO:0016791">
    <property type="term" value="F:phosphatase activity"/>
    <property type="evidence" value="ECO:0007669"/>
    <property type="project" value="TreeGrafter"/>
</dbReference>
<dbReference type="OrthoDB" id="9814970at2"/>
<dbReference type="InterPro" id="IPR023214">
    <property type="entry name" value="HAD_sf"/>
</dbReference>
<dbReference type="Pfam" id="PF08282">
    <property type="entry name" value="Hydrolase_3"/>
    <property type="match status" value="1"/>
</dbReference>
<proteinExistence type="predicted"/>
<dbReference type="Proteomes" id="UP001154420">
    <property type="component" value="Unassembled WGS sequence"/>
</dbReference>
<dbReference type="NCBIfam" id="TIGR00099">
    <property type="entry name" value="Cof-subfamily"/>
    <property type="match status" value="1"/>
</dbReference>
<evidence type="ECO:0000313" key="1">
    <source>
        <dbReference type="EMBL" id="NBJ91727.1"/>
    </source>
</evidence>
<dbReference type="AlphaFoldDB" id="A0A9X5BDM0"/>
<dbReference type="GO" id="GO:0005829">
    <property type="term" value="C:cytosol"/>
    <property type="evidence" value="ECO:0007669"/>
    <property type="project" value="TreeGrafter"/>
</dbReference>
<dbReference type="SFLD" id="SFLDG01140">
    <property type="entry name" value="C2.B:_Phosphomannomutase_and_P"/>
    <property type="match status" value="1"/>
</dbReference>
<accession>A0A9X5BDM0</accession>
<dbReference type="SFLD" id="SFLDS00003">
    <property type="entry name" value="Haloacid_Dehalogenase"/>
    <property type="match status" value="1"/>
</dbReference>
<dbReference type="PANTHER" id="PTHR10000">
    <property type="entry name" value="PHOSPHOSERINE PHOSPHATASE"/>
    <property type="match status" value="1"/>
</dbReference>
<dbReference type="Gene3D" id="3.40.50.1000">
    <property type="entry name" value="HAD superfamily/HAD-like"/>
    <property type="match status" value="1"/>
</dbReference>
<dbReference type="PANTHER" id="PTHR10000:SF8">
    <property type="entry name" value="HAD SUPERFAMILY HYDROLASE-LIKE, TYPE 3"/>
    <property type="match status" value="1"/>
</dbReference>
<sequence>MIRLIASDVDGTLIQDSTPNLYPEMEEMIRRLKEKGILFCAASGRQYQSLKNVFRNVADDIAYIAENGAHIRYQHKNISVTPMKREYVEGIMKMLRPYYGECETIISTPNGSLVESKNQAFIDLITYGYHNTFRQVNDVLSQEDEIIKIAVYKKGSIRSLGESCFIPAWEQNIKACMAGEEWVDFMDKSVDKGNGLKILEEHLRIDRQETMAFGDNDNDLGLMQAAGESYAVETAPEHVKRAAGAICPGWREKGVYQIIKAKIFQ</sequence>
<gene>
    <name evidence="1" type="ORF">D5281_03745</name>
</gene>
<protein>
    <submittedName>
        <fullName evidence="1">HAD family phosphatase</fullName>
    </submittedName>
</protein>
<organism evidence="1 2">
    <name type="scientific">Parablautia muri</name>
    <dbReference type="NCBI Taxonomy" id="2320879"/>
    <lineage>
        <taxon>Bacteria</taxon>
        <taxon>Bacillati</taxon>
        <taxon>Bacillota</taxon>
        <taxon>Clostridia</taxon>
        <taxon>Lachnospirales</taxon>
        <taxon>Lachnospiraceae</taxon>
        <taxon>Parablautia</taxon>
    </lineage>
</organism>
<comment type="caution">
    <text evidence="1">The sequence shown here is derived from an EMBL/GenBank/DDBJ whole genome shotgun (WGS) entry which is preliminary data.</text>
</comment>
<dbReference type="SUPFAM" id="SSF56784">
    <property type="entry name" value="HAD-like"/>
    <property type="match status" value="1"/>
</dbReference>
<dbReference type="InterPro" id="IPR000150">
    <property type="entry name" value="Cof"/>
</dbReference>
<name>A0A9X5BDM0_9FIRM</name>
<dbReference type="Gene3D" id="3.30.1240.10">
    <property type="match status" value="1"/>
</dbReference>
<reference evidence="1" key="1">
    <citation type="submission" date="2018-09" db="EMBL/GenBank/DDBJ databases">
        <title>Murine metabolic-syndrome-specific gut microbial biobank.</title>
        <authorList>
            <person name="Liu C."/>
        </authorList>
    </citation>
    <scope>NUCLEOTIDE SEQUENCE</scope>
    <source>
        <strain evidence="1">D42-62</strain>
    </source>
</reference>
<dbReference type="EMBL" id="QZDT01000003">
    <property type="protein sequence ID" value="NBJ91727.1"/>
    <property type="molecule type" value="Genomic_DNA"/>
</dbReference>
<dbReference type="InterPro" id="IPR006379">
    <property type="entry name" value="HAD-SF_hydro_IIB"/>
</dbReference>
<evidence type="ECO:0000313" key="2">
    <source>
        <dbReference type="Proteomes" id="UP001154420"/>
    </source>
</evidence>
<dbReference type="RefSeq" id="WP_160558802.1">
    <property type="nucleotide sequence ID" value="NZ_QZDT01000003.1"/>
</dbReference>
<dbReference type="GO" id="GO:0000287">
    <property type="term" value="F:magnesium ion binding"/>
    <property type="evidence" value="ECO:0007669"/>
    <property type="project" value="TreeGrafter"/>
</dbReference>